<evidence type="ECO:0000256" key="1">
    <source>
        <dbReference type="SAM" id="MobiDB-lite"/>
    </source>
</evidence>
<dbReference type="AlphaFoldDB" id="A0A8S9SFQ9"/>
<feature type="region of interest" description="Disordered" evidence="1">
    <location>
        <begin position="21"/>
        <end position="53"/>
    </location>
</feature>
<sequence length="100" mass="11553">MVITRQAPLKGSFTLKWTIPEHRNNRTRDHSTRRQAKLASHTQLNQRRVGPIDPTRHWASWTHHIQLAQRRVGSTESDSPLGELDDPFPTRPTASWISLI</sequence>
<name>A0A8S9SFQ9_BRACR</name>
<dbReference type="EMBL" id="QGKX02000004">
    <property type="protein sequence ID" value="KAF3600296.1"/>
    <property type="molecule type" value="Genomic_DNA"/>
</dbReference>
<proteinExistence type="predicted"/>
<evidence type="ECO:0000313" key="3">
    <source>
        <dbReference type="Proteomes" id="UP000712600"/>
    </source>
</evidence>
<feature type="region of interest" description="Disordered" evidence="1">
    <location>
        <begin position="69"/>
        <end position="100"/>
    </location>
</feature>
<feature type="compositionally biased region" description="Basic and acidic residues" evidence="1">
    <location>
        <begin position="21"/>
        <end position="32"/>
    </location>
</feature>
<reference evidence="2" key="1">
    <citation type="submission" date="2019-12" db="EMBL/GenBank/DDBJ databases">
        <title>Genome sequencing and annotation of Brassica cretica.</title>
        <authorList>
            <person name="Studholme D.J."/>
            <person name="Sarris P."/>
        </authorList>
    </citation>
    <scope>NUCLEOTIDE SEQUENCE</scope>
    <source>
        <strain evidence="2">PFS-109/04</strain>
        <tissue evidence="2">Leaf</tissue>
    </source>
</reference>
<evidence type="ECO:0000313" key="2">
    <source>
        <dbReference type="EMBL" id="KAF3600296.1"/>
    </source>
</evidence>
<organism evidence="2 3">
    <name type="scientific">Brassica cretica</name>
    <name type="common">Mustard</name>
    <dbReference type="NCBI Taxonomy" id="69181"/>
    <lineage>
        <taxon>Eukaryota</taxon>
        <taxon>Viridiplantae</taxon>
        <taxon>Streptophyta</taxon>
        <taxon>Embryophyta</taxon>
        <taxon>Tracheophyta</taxon>
        <taxon>Spermatophyta</taxon>
        <taxon>Magnoliopsida</taxon>
        <taxon>eudicotyledons</taxon>
        <taxon>Gunneridae</taxon>
        <taxon>Pentapetalae</taxon>
        <taxon>rosids</taxon>
        <taxon>malvids</taxon>
        <taxon>Brassicales</taxon>
        <taxon>Brassicaceae</taxon>
        <taxon>Brassiceae</taxon>
        <taxon>Brassica</taxon>
    </lineage>
</organism>
<protein>
    <submittedName>
        <fullName evidence="2">Uncharacterized protein</fullName>
    </submittedName>
</protein>
<dbReference type="Proteomes" id="UP000712600">
    <property type="component" value="Unassembled WGS sequence"/>
</dbReference>
<accession>A0A8S9SFQ9</accession>
<gene>
    <name evidence="2" type="ORF">F2Q69_00036023</name>
</gene>
<comment type="caution">
    <text evidence="2">The sequence shown here is derived from an EMBL/GenBank/DDBJ whole genome shotgun (WGS) entry which is preliminary data.</text>
</comment>